<dbReference type="EMBL" id="CADCUJ010000090">
    <property type="protein sequence ID" value="CAA9359777.1"/>
    <property type="molecule type" value="Genomic_DNA"/>
</dbReference>
<feature type="compositionally biased region" description="Polar residues" evidence="1">
    <location>
        <begin position="101"/>
        <end position="116"/>
    </location>
</feature>
<proteinExistence type="predicted"/>
<feature type="compositionally biased region" description="Low complexity" evidence="1">
    <location>
        <begin position="1"/>
        <end position="20"/>
    </location>
</feature>
<feature type="compositionally biased region" description="Low complexity" evidence="1">
    <location>
        <begin position="42"/>
        <end position="56"/>
    </location>
</feature>
<reference evidence="2" key="1">
    <citation type="submission" date="2020-02" db="EMBL/GenBank/DDBJ databases">
        <authorList>
            <person name="Meier V. D."/>
        </authorList>
    </citation>
    <scope>NUCLEOTIDE SEQUENCE</scope>
    <source>
        <strain evidence="2">AVDCRST_MAG72</strain>
    </source>
</reference>
<feature type="non-terminal residue" evidence="2">
    <location>
        <position position="126"/>
    </location>
</feature>
<sequence length="126" mass="13789">WRSTTYPPTSPTTTRTPRWTGWNESWGSREQFAGQTSPDGPTRPTSAPAAPRSESAVEGATTRARRRFSSCMWTMSMRTMTASVRRLSISTSTRHRTSRTDQGPSRSSIHGATSGTSGRGKPLLLS</sequence>
<protein>
    <submittedName>
        <fullName evidence="2">Uncharacterized protein</fullName>
    </submittedName>
</protein>
<feature type="compositionally biased region" description="Polar residues" evidence="1">
    <location>
        <begin position="22"/>
        <end position="39"/>
    </location>
</feature>
<evidence type="ECO:0000256" key="1">
    <source>
        <dbReference type="SAM" id="MobiDB-lite"/>
    </source>
</evidence>
<feature type="region of interest" description="Disordered" evidence="1">
    <location>
        <begin position="1"/>
        <end position="66"/>
    </location>
</feature>
<organism evidence="2">
    <name type="scientific">uncultured Nocardioidaceae bacterium</name>
    <dbReference type="NCBI Taxonomy" id="253824"/>
    <lineage>
        <taxon>Bacteria</taxon>
        <taxon>Bacillati</taxon>
        <taxon>Actinomycetota</taxon>
        <taxon>Actinomycetes</taxon>
        <taxon>Propionibacteriales</taxon>
        <taxon>Nocardioidaceae</taxon>
        <taxon>environmental samples</taxon>
    </lineage>
</organism>
<feature type="region of interest" description="Disordered" evidence="1">
    <location>
        <begin position="82"/>
        <end position="126"/>
    </location>
</feature>
<accession>A0A6J4MJA1</accession>
<evidence type="ECO:0000313" key="2">
    <source>
        <dbReference type="EMBL" id="CAA9359777.1"/>
    </source>
</evidence>
<feature type="non-terminal residue" evidence="2">
    <location>
        <position position="1"/>
    </location>
</feature>
<gene>
    <name evidence="2" type="ORF">AVDCRST_MAG72-2057</name>
</gene>
<dbReference type="AlphaFoldDB" id="A0A6J4MJA1"/>
<name>A0A6J4MJA1_9ACTN</name>